<feature type="domain" description="Molybdopterin oxidoreductase" evidence="5">
    <location>
        <begin position="1"/>
        <end position="327"/>
    </location>
</feature>
<keyword evidence="1" id="KW-0479">Metal-binding</keyword>
<keyword evidence="3" id="KW-0408">Iron</keyword>
<feature type="domain" description="Molybdopterin dinucleotide-binding" evidence="6">
    <location>
        <begin position="414"/>
        <end position="520"/>
    </location>
</feature>
<dbReference type="Pfam" id="PF00384">
    <property type="entry name" value="Molybdopterin"/>
    <property type="match status" value="1"/>
</dbReference>
<evidence type="ECO:0000259" key="5">
    <source>
        <dbReference type="Pfam" id="PF00384"/>
    </source>
</evidence>
<dbReference type="InterPro" id="IPR006478">
    <property type="entry name" value="Formate_DH_asu"/>
</dbReference>
<dbReference type="SUPFAM" id="SSF50692">
    <property type="entry name" value="ADC-like"/>
    <property type="match status" value="1"/>
</dbReference>
<dbReference type="SUPFAM" id="SSF53706">
    <property type="entry name" value="Formate dehydrogenase/DMSO reductase, domains 1-3"/>
    <property type="match status" value="1"/>
</dbReference>
<evidence type="ECO:0000313" key="8">
    <source>
        <dbReference type="Proteomes" id="UP001140258"/>
    </source>
</evidence>
<proteinExistence type="predicted"/>
<dbReference type="Gene3D" id="2.40.40.20">
    <property type="match status" value="1"/>
</dbReference>
<dbReference type="InterPro" id="IPR009010">
    <property type="entry name" value="Asp_de-COase-like_dom_sf"/>
</dbReference>
<gene>
    <name evidence="7" type="ORF">M2325_000557</name>
</gene>
<dbReference type="InterPro" id="IPR041925">
    <property type="entry name" value="CT_Formate-Dh_H"/>
</dbReference>
<dbReference type="Gene3D" id="3.40.228.10">
    <property type="entry name" value="Dimethylsulfoxide Reductase, domain 2"/>
    <property type="match status" value="1"/>
</dbReference>
<evidence type="ECO:0000256" key="3">
    <source>
        <dbReference type="ARBA" id="ARBA00023004"/>
    </source>
</evidence>
<dbReference type="EMBL" id="JANUCQ010000001">
    <property type="protein sequence ID" value="MCS3921884.1"/>
    <property type="molecule type" value="Genomic_DNA"/>
</dbReference>
<dbReference type="InterPro" id="IPR050123">
    <property type="entry name" value="Prok_molybdopt-oxidoreductase"/>
</dbReference>
<evidence type="ECO:0000259" key="6">
    <source>
        <dbReference type="Pfam" id="PF01568"/>
    </source>
</evidence>
<evidence type="ECO:0000256" key="1">
    <source>
        <dbReference type="ARBA" id="ARBA00022723"/>
    </source>
</evidence>
<reference evidence="7" key="1">
    <citation type="submission" date="2022-08" db="EMBL/GenBank/DDBJ databases">
        <title>Genomic Encyclopedia of Type Strains, Phase V (KMG-V): Genome sequencing to study the core and pangenomes of soil and plant-associated prokaryotes.</title>
        <authorList>
            <person name="Whitman W."/>
        </authorList>
    </citation>
    <scope>NUCLEOTIDE SEQUENCE</scope>
    <source>
        <strain evidence="7">PS</strain>
    </source>
</reference>
<name>A0ABT2EVA3_METVO</name>
<protein>
    <submittedName>
        <fullName evidence="7">Formate dehydrogenase major subunit</fullName>
        <ecNumber evidence="7">1.17.1.9</ecNumber>
    </submittedName>
</protein>
<dbReference type="Gene3D" id="3.40.50.740">
    <property type="match status" value="1"/>
</dbReference>
<dbReference type="PANTHER" id="PTHR43105:SF14">
    <property type="entry name" value="FORMATE DEHYDROGENASE H"/>
    <property type="match status" value="1"/>
</dbReference>
<dbReference type="NCBIfam" id="TIGR01591">
    <property type="entry name" value="Fdh-alpha"/>
    <property type="match status" value="1"/>
</dbReference>
<keyword evidence="2 7" id="KW-0560">Oxidoreductase</keyword>
<dbReference type="InterPro" id="IPR006656">
    <property type="entry name" value="Mopterin_OxRdtase"/>
</dbReference>
<evidence type="ECO:0000256" key="4">
    <source>
        <dbReference type="ARBA" id="ARBA00023014"/>
    </source>
</evidence>
<dbReference type="PANTHER" id="PTHR43105">
    <property type="entry name" value="RESPIRATORY NITRATE REDUCTASE"/>
    <property type="match status" value="1"/>
</dbReference>
<accession>A0ABT2EVA3</accession>
<dbReference type="Pfam" id="PF01568">
    <property type="entry name" value="Molydop_binding"/>
    <property type="match status" value="1"/>
</dbReference>
<dbReference type="InterPro" id="IPR006657">
    <property type="entry name" value="MoPterin_dinucl-bd_dom"/>
</dbReference>
<sequence length="526" mass="58653">MTNSILDIEEADCILIIGSNTFEQHPLIARRIIKAKENGTKVIVIDPRYTHTAKQADKYLQLVPGSNTAMLNGIMHVIIKENLIDEEFIKNRTKNYEELKKTVEKYTPEYVSKITHVPAEDIEEVARMYASANAASLLYCMGITQFIHGVNNVKSCCNLAMITGNMGRPGTGVNPLRGQNNVQGACDMGALPNVYPGYQNVTATQEKFQEAWKTDLDPNPGFAIPDMLDEAGKKIKCLYVMGENPMVSDPDLNHVKHALGDLDLLIVQDLFLTETAQIADVVLPGVSWAEKDGTFSNTERRVQRVHKAVEPLEGAMVDWEIVKLIGEKMGHPELFEFNTPEEVFNEITSVTPQYAGMTYDRLGVDGLHWPCKTPEDPGTPILHKEKFLTADGLGVMFPIEYGDPAELPDAEYPMILTTGRVIFHYHTGTMTRRSKHLDEELSEGFIEIHPEDAKEMGIKDKQSVKATTRRGEVVVKARITPNIKRGVVFMPFHFAEAAANTLTNPAQDPNCKIPEYKVCAVKIEKA</sequence>
<evidence type="ECO:0000256" key="2">
    <source>
        <dbReference type="ARBA" id="ARBA00023002"/>
    </source>
</evidence>
<dbReference type="EC" id="1.17.1.9" evidence="7"/>
<keyword evidence="4" id="KW-0411">Iron-sulfur</keyword>
<dbReference type="Proteomes" id="UP001140258">
    <property type="component" value="Unassembled WGS sequence"/>
</dbReference>
<keyword evidence="8" id="KW-1185">Reference proteome</keyword>
<dbReference type="CDD" id="cd02790">
    <property type="entry name" value="MopB_CT_Formate-Dh_H"/>
    <property type="match status" value="1"/>
</dbReference>
<comment type="caution">
    <text evidence="7">The sequence shown here is derived from an EMBL/GenBank/DDBJ whole genome shotgun (WGS) entry which is preliminary data.</text>
</comment>
<evidence type="ECO:0000313" key="7">
    <source>
        <dbReference type="EMBL" id="MCS3921884.1"/>
    </source>
</evidence>
<dbReference type="GO" id="GO:0008863">
    <property type="term" value="F:formate dehydrogenase (NAD+) activity"/>
    <property type="evidence" value="ECO:0007669"/>
    <property type="project" value="UniProtKB-EC"/>
</dbReference>
<organism evidence="7 8">
    <name type="scientific">Methanococcus voltae PS</name>
    <dbReference type="NCBI Taxonomy" id="523842"/>
    <lineage>
        <taxon>Archaea</taxon>
        <taxon>Methanobacteriati</taxon>
        <taxon>Methanobacteriota</taxon>
        <taxon>Methanomada group</taxon>
        <taxon>Methanococci</taxon>
        <taxon>Methanococcales</taxon>
        <taxon>Methanococcaceae</taxon>
        <taxon>Methanococcus</taxon>
    </lineage>
</organism>